<dbReference type="PANTHER" id="PTHR31973">
    <property type="entry name" value="POLYPROTEIN, PUTATIVE-RELATED"/>
    <property type="match status" value="1"/>
</dbReference>
<feature type="non-terminal residue" evidence="1">
    <location>
        <position position="1"/>
    </location>
</feature>
<proteinExistence type="predicted"/>
<accession>A0A4Y7J978</accession>
<sequence>KYVKNPVRSFRVEENDTNKIRYFDNVSVNCGGLNGFSDVVHAAYQLPPIKQVNLTWFSETDPFCIGSNEEFFEMLDKGVVEDDGNRTTNAEFVAQFLYDKLKRGDSMPSPYNLQDQFHTLHNTSVPYHVAWRATTKTLEKVNDNYDESYRLVPAFCDMVEKTNPGSLKNYTFGRHVYANFKKYYKGTKLHNLVCNAALCYNERHWKAHMDDLVKLSPATAAYMMRENPKQWSRAFYDQELLSRMIFSFRFQQLSHSIARYILTP</sequence>
<dbReference type="PANTHER" id="PTHR31973:SF187">
    <property type="entry name" value="MUTATOR TRANSPOSASE MUDRA PROTEIN"/>
    <property type="match status" value="1"/>
</dbReference>
<dbReference type="AlphaFoldDB" id="A0A4Y7J978"/>
<name>A0A4Y7J978_PAPSO</name>
<reference evidence="1 2" key="1">
    <citation type="journal article" date="2018" name="Science">
        <title>The opium poppy genome and morphinan production.</title>
        <authorList>
            <person name="Guo L."/>
            <person name="Winzer T."/>
            <person name="Yang X."/>
            <person name="Li Y."/>
            <person name="Ning Z."/>
            <person name="He Z."/>
            <person name="Teodor R."/>
            <person name="Lu Y."/>
            <person name="Bowser T.A."/>
            <person name="Graham I.A."/>
            <person name="Ye K."/>
        </authorList>
    </citation>
    <scope>NUCLEOTIDE SEQUENCE [LARGE SCALE GENOMIC DNA]</scope>
    <source>
        <strain evidence="2">cv. HN1</strain>
        <tissue evidence="1">Leaves</tissue>
    </source>
</reference>
<protein>
    <submittedName>
        <fullName evidence="1">Uncharacterized protein</fullName>
    </submittedName>
</protein>
<gene>
    <name evidence="1" type="ORF">C5167_004681</name>
</gene>
<evidence type="ECO:0000313" key="2">
    <source>
        <dbReference type="Proteomes" id="UP000316621"/>
    </source>
</evidence>
<keyword evidence="2" id="KW-1185">Reference proteome</keyword>
<dbReference type="Gramene" id="RZC57377">
    <property type="protein sequence ID" value="RZC57377"/>
    <property type="gene ID" value="C5167_004681"/>
</dbReference>
<dbReference type="Proteomes" id="UP000316621">
    <property type="component" value="Chromosome 4"/>
</dbReference>
<dbReference type="EMBL" id="CM010718">
    <property type="protein sequence ID" value="RZC57377.1"/>
    <property type="molecule type" value="Genomic_DNA"/>
</dbReference>
<organism evidence="1 2">
    <name type="scientific">Papaver somniferum</name>
    <name type="common">Opium poppy</name>
    <dbReference type="NCBI Taxonomy" id="3469"/>
    <lineage>
        <taxon>Eukaryota</taxon>
        <taxon>Viridiplantae</taxon>
        <taxon>Streptophyta</taxon>
        <taxon>Embryophyta</taxon>
        <taxon>Tracheophyta</taxon>
        <taxon>Spermatophyta</taxon>
        <taxon>Magnoliopsida</taxon>
        <taxon>Ranunculales</taxon>
        <taxon>Papaveraceae</taxon>
        <taxon>Papaveroideae</taxon>
        <taxon>Papaver</taxon>
    </lineage>
</organism>
<evidence type="ECO:0000313" key="1">
    <source>
        <dbReference type="EMBL" id="RZC57377.1"/>
    </source>
</evidence>